<gene>
    <name evidence="3" type="ORF">CAL27_14855</name>
    <name evidence="2" type="ORF">CEG14_09545</name>
</gene>
<evidence type="ECO:0000313" key="2">
    <source>
        <dbReference type="EMBL" id="OZI35332.1"/>
    </source>
</evidence>
<dbReference type="PROSITE" id="PS51819">
    <property type="entry name" value="VOC"/>
    <property type="match status" value="1"/>
</dbReference>
<dbReference type="InterPro" id="IPR041581">
    <property type="entry name" value="Glyoxalase_6"/>
</dbReference>
<reference evidence="3 4" key="1">
    <citation type="submission" date="2017-05" db="EMBL/GenBank/DDBJ databases">
        <title>Complete and WGS of Bordetella genogroups.</title>
        <authorList>
            <person name="Spilker T."/>
            <person name="Lipuma J."/>
        </authorList>
    </citation>
    <scope>NUCLEOTIDE SEQUENCE [LARGE SCALE GENOMIC DNA]</scope>
    <source>
        <strain evidence="3 4">AU9795</strain>
    </source>
</reference>
<dbReference type="EMBL" id="NEVL01000003">
    <property type="protein sequence ID" value="OZI35332.1"/>
    <property type="molecule type" value="Genomic_DNA"/>
</dbReference>
<dbReference type="SUPFAM" id="SSF54593">
    <property type="entry name" value="Glyoxalase/Bleomycin resistance protein/Dihydroxybiphenyl dioxygenase"/>
    <property type="match status" value="1"/>
</dbReference>
<dbReference type="Proteomes" id="UP000216354">
    <property type="component" value="Unassembled WGS sequence"/>
</dbReference>
<dbReference type="InterPro" id="IPR029068">
    <property type="entry name" value="Glyas_Bleomycin-R_OHBP_Dase"/>
</dbReference>
<sequence>MSSILSIESVQLSFLARQAGAVREFYRHILGLNEVAAEGDSRLTFALGNATLSLSPVASLAAGVKADYLALRTDAFDQVRDRLQAAGHHPVCSVPDAPERVMYVKDPSGNQLALLG</sequence>
<comment type="caution">
    <text evidence="2">The sequence shown here is derived from an EMBL/GenBank/DDBJ whole genome shotgun (WGS) entry which is preliminary data.</text>
</comment>
<accession>A0A261SEE3</accession>
<dbReference type="Pfam" id="PF18029">
    <property type="entry name" value="Glyoxalase_6"/>
    <property type="match status" value="1"/>
</dbReference>
<evidence type="ECO:0000259" key="1">
    <source>
        <dbReference type="PROSITE" id="PS51819"/>
    </source>
</evidence>
<evidence type="ECO:0000313" key="5">
    <source>
        <dbReference type="Proteomes" id="UP000217005"/>
    </source>
</evidence>
<organism evidence="2 5">
    <name type="scientific">Bordetella genomosp. 1</name>
    <dbReference type="NCBI Taxonomy" id="1395607"/>
    <lineage>
        <taxon>Bacteria</taxon>
        <taxon>Pseudomonadati</taxon>
        <taxon>Pseudomonadota</taxon>
        <taxon>Betaproteobacteria</taxon>
        <taxon>Burkholderiales</taxon>
        <taxon>Alcaligenaceae</taxon>
        <taxon>Bordetella</taxon>
    </lineage>
</organism>
<dbReference type="RefSeq" id="WP_094826141.1">
    <property type="nucleotide sequence ID" value="NZ_NEVL01000003.1"/>
</dbReference>
<dbReference type="EMBL" id="NEVR01000003">
    <property type="protein sequence ID" value="OZI63875.1"/>
    <property type="molecule type" value="Genomic_DNA"/>
</dbReference>
<dbReference type="Gene3D" id="3.10.180.10">
    <property type="entry name" value="2,3-Dihydroxybiphenyl 1,2-Dioxygenase, domain 1"/>
    <property type="match status" value="1"/>
</dbReference>
<evidence type="ECO:0000313" key="3">
    <source>
        <dbReference type="EMBL" id="OZI63875.1"/>
    </source>
</evidence>
<keyword evidence="4" id="KW-1185">Reference proteome</keyword>
<name>A0A261SEE3_9BORD</name>
<proteinExistence type="predicted"/>
<dbReference type="Proteomes" id="UP000217005">
    <property type="component" value="Unassembled WGS sequence"/>
</dbReference>
<dbReference type="AlphaFoldDB" id="A0A261SEE3"/>
<dbReference type="InterPro" id="IPR037523">
    <property type="entry name" value="VOC_core"/>
</dbReference>
<protein>
    <recommendedName>
        <fullName evidence="1">VOC domain-containing protein</fullName>
    </recommendedName>
</protein>
<dbReference type="CDD" id="cd06587">
    <property type="entry name" value="VOC"/>
    <property type="match status" value="1"/>
</dbReference>
<reference evidence="2 5" key="2">
    <citation type="submission" date="2017-05" db="EMBL/GenBank/DDBJ databases">
        <title>Complete and WGS of Bordetella genogroups.</title>
        <authorList>
            <person name="Spilker T."/>
            <person name="LiPuma J."/>
        </authorList>
    </citation>
    <scope>NUCLEOTIDE SEQUENCE [LARGE SCALE GENOMIC DNA]</scope>
    <source>
        <strain evidence="2 5">AU17610</strain>
    </source>
</reference>
<dbReference type="OrthoDB" id="9813630at2"/>
<evidence type="ECO:0000313" key="4">
    <source>
        <dbReference type="Proteomes" id="UP000216354"/>
    </source>
</evidence>
<feature type="domain" description="VOC" evidence="1">
    <location>
        <begin position="6"/>
        <end position="116"/>
    </location>
</feature>